<dbReference type="PANTHER" id="PTHR39186:SF1">
    <property type="entry name" value="DUF2071 DOMAIN-CONTAINING PROTEIN"/>
    <property type="match status" value="1"/>
</dbReference>
<dbReference type="Gene3D" id="2.40.400.10">
    <property type="entry name" value="Acetoacetate decarboxylase-like"/>
    <property type="match status" value="1"/>
</dbReference>
<gene>
    <name evidence="1" type="ORF">FF011L_52120</name>
</gene>
<evidence type="ECO:0000313" key="2">
    <source>
        <dbReference type="Proteomes" id="UP000320672"/>
    </source>
</evidence>
<dbReference type="KEGG" id="rml:FF011L_52120"/>
<reference evidence="1 2" key="1">
    <citation type="submission" date="2019-02" db="EMBL/GenBank/DDBJ databases">
        <title>Deep-cultivation of Planctomycetes and their phenomic and genomic characterization uncovers novel biology.</title>
        <authorList>
            <person name="Wiegand S."/>
            <person name="Jogler M."/>
            <person name="Boedeker C."/>
            <person name="Pinto D."/>
            <person name="Vollmers J."/>
            <person name="Rivas-Marin E."/>
            <person name="Kohn T."/>
            <person name="Peeters S.H."/>
            <person name="Heuer A."/>
            <person name="Rast P."/>
            <person name="Oberbeckmann S."/>
            <person name="Bunk B."/>
            <person name="Jeske O."/>
            <person name="Meyerdierks A."/>
            <person name="Storesund J.E."/>
            <person name="Kallscheuer N."/>
            <person name="Luecker S."/>
            <person name="Lage O.M."/>
            <person name="Pohl T."/>
            <person name="Merkel B.J."/>
            <person name="Hornburger P."/>
            <person name="Mueller R.-W."/>
            <person name="Bruemmer F."/>
            <person name="Labrenz M."/>
            <person name="Spormann A.M."/>
            <person name="Op den Camp H."/>
            <person name="Overmann J."/>
            <person name="Amann R."/>
            <person name="Jetten M.S.M."/>
            <person name="Mascher T."/>
            <person name="Medema M.H."/>
            <person name="Devos D.P."/>
            <person name="Kaster A.-K."/>
            <person name="Ovreas L."/>
            <person name="Rohde M."/>
            <person name="Galperin M.Y."/>
            <person name="Jogler C."/>
        </authorList>
    </citation>
    <scope>NUCLEOTIDE SEQUENCE [LARGE SCALE GENOMIC DNA]</scope>
    <source>
        <strain evidence="1 2">FF011L</strain>
    </source>
</reference>
<dbReference type="RefSeq" id="WP_145354552.1">
    <property type="nucleotide sequence ID" value="NZ_CP036262.1"/>
</dbReference>
<dbReference type="EMBL" id="CP036262">
    <property type="protein sequence ID" value="QDS96402.1"/>
    <property type="molecule type" value="Genomic_DNA"/>
</dbReference>
<evidence type="ECO:0008006" key="3">
    <source>
        <dbReference type="Google" id="ProtNLM"/>
    </source>
</evidence>
<accession>A0A517MNE3</accession>
<dbReference type="Pfam" id="PF09844">
    <property type="entry name" value="DUF2071"/>
    <property type="match status" value="1"/>
</dbReference>
<organism evidence="1 2">
    <name type="scientific">Roseimaritima multifibrata</name>
    <dbReference type="NCBI Taxonomy" id="1930274"/>
    <lineage>
        <taxon>Bacteria</taxon>
        <taxon>Pseudomonadati</taxon>
        <taxon>Planctomycetota</taxon>
        <taxon>Planctomycetia</taxon>
        <taxon>Pirellulales</taxon>
        <taxon>Pirellulaceae</taxon>
        <taxon>Roseimaritima</taxon>
    </lineage>
</organism>
<evidence type="ECO:0000313" key="1">
    <source>
        <dbReference type="EMBL" id="QDS96402.1"/>
    </source>
</evidence>
<dbReference type="Proteomes" id="UP000320672">
    <property type="component" value="Chromosome"/>
</dbReference>
<protein>
    <recommendedName>
        <fullName evidence="3">DUF2071 domain-containing protein</fullName>
    </recommendedName>
</protein>
<dbReference type="OrthoDB" id="150993at2"/>
<dbReference type="InterPro" id="IPR023375">
    <property type="entry name" value="ADC_dom_sf"/>
</dbReference>
<sequence length="250" mass="29023">MRHSAFQSIVHRPYPLAKTPWSIAQRWSDLLFAHWPTSATALRPFIPKFLEIDTFKNQAWIGVVPFTLRIRLRGTPVVPRVGAFPEINVRTYVTYQGKPGVWFFSLDATSPLAIWLARWQYALPYYRADIETQTKQSWIQFDSRRRTSETEAAFHGKYRPTSDPFHADAGSLDAWLTERYCLYAMKKDGGIWRTEVHHQPWPLQNAECVLDENSMTAPLGIPLQGKPKLHFSKKIEVVTWLPQRIGDNVW</sequence>
<proteinExistence type="predicted"/>
<dbReference type="InterPro" id="IPR018644">
    <property type="entry name" value="DUF2071"/>
</dbReference>
<keyword evidence="2" id="KW-1185">Reference proteome</keyword>
<dbReference type="PANTHER" id="PTHR39186">
    <property type="entry name" value="DUF2071 FAMILY PROTEIN"/>
    <property type="match status" value="1"/>
</dbReference>
<dbReference type="SUPFAM" id="SSF160104">
    <property type="entry name" value="Acetoacetate decarboxylase-like"/>
    <property type="match status" value="1"/>
</dbReference>
<name>A0A517MNE3_9BACT</name>
<dbReference type="AlphaFoldDB" id="A0A517MNE3"/>